<name>A0AAD9NMI7_RIDPI</name>
<protein>
    <submittedName>
        <fullName evidence="1">Uncharacterized protein</fullName>
    </submittedName>
</protein>
<evidence type="ECO:0000313" key="2">
    <source>
        <dbReference type="Proteomes" id="UP001209878"/>
    </source>
</evidence>
<evidence type="ECO:0000313" key="1">
    <source>
        <dbReference type="EMBL" id="KAK2173831.1"/>
    </source>
</evidence>
<dbReference type="EMBL" id="JAODUO010000848">
    <property type="protein sequence ID" value="KAK2173831.1"/>
    <property type="molecule type" value="Genomic_DNA"/>
</dbReference>
<sequence>MSRNYLKLNNGKTEFIVVGSKQQRSKVNITQIGMGDTMVIPTDSVTNFGVIVDENLSMDKHIAKVSKA</sequence>
<dbReference type="Proteomes" id="UP001209878">
    <property type="component" value="Unassembled WGS sequence"/>
</dbReference>
<dbReference type="AlphaFoldDB" id="A0AAD9NMI7"/>
<proteinExistence type="predicted"/>
<keyword evidence="2" id="KW-1185">Reference proteome</keyword>
<comment type="caution">
    <text evidence="1">The sequence shown here is derived from an EMBL/GenBank/DDBJ whole genome shotgun (WGS) entry which is preliminary data.</text>
</comment>
<gene>
    <name evidence="1" type="ORF">NP493_848g03124</name>
</gene>
<accession>A0AAD9NMI7</accession>
<organism evidence="1 2">
    <name type="scientific">Ridgeia piscesae</name>
    <name type="common">Tubeworm</name>
    <dbReference type="NCBI Taxonomy" id="27915"/>
    <lineage>
        <taxon>Eukaryota</taxon>
        <taxon>Metazoa</taxon>
        <taxon>Spiralia</taxon>
        <taxon>Lophotrochozoa</taxon>
        <taxon>Annelida</taxon>
        <taxon>Polychaeta</taxon>
        <taxon>Sedentaria</taxon>
        <taxon>Canalipalpata</taxon>
        <taxon>Sabellida</taxon>
        <taxon>Siboglinidae</taxon>
        <taxon>Ridgeia</taxon>
    </lineage>
</organism>
<reference evidence="1" key="1">
    <citation type="journal article" date="2023" name="Mol. Biol. Evol.">
        <title>Third-Generation Sequencing Reveals the Adaptive Role of the Epigenome in Three Deep-Sea Polychaetes.</title>
        <authorList>
            <person name="Perez M."/>
            <person name="Aroh O."/>
            <person name="Sun Y."/>
            <person name="Lan Y."/>
            <person name="Juniper S.K."/>
            <person name="Young C.R."/>
            <person name="Angers B."/>
            <person name="Qian P.Y."/>
        </authorList>
    </citation>
    <scope>NUCLEOTIDE SEQUENCE</scope>
    <source>
        <strain evidence="1">R07B-5</strain>
    </source>
</reference>